<protein>
    <recommendedName>
        <fullName evidence="3">DUF2493 domain-containing protein</fullName>
    </recommendedName>
</protein>
<dbReference type="Proteomes" id="UP001500888">
    <property type="component" value="Unassembled WGS sequence"/>
</dbReference>
<keyword evidence="2" id="KW-1185">Reference proteome</keyword>
<sequence length="169" mass="18941">MLLCGSRFWPWPGTVHQVCDRLHRRHGDRIVFIEGRARGADMAGHSWCLAHGLGEDRHRCFPVDWEAERRARPSGWRAAGPERNTRMLAERPWLIVAFHQALDPRSGGTSDMCLRGVLAGVPVWLVTTPDPNIGRWISLDEFPPKRVARVRSQLHPLGLLPGPALAPSA</sequence>
<dbReference type="EMBL" id="BAAAZR010000031">
    <property type="protein sequence ID" value="GAA3832393.1"/>
    <property type="molecule type" value="Genomic_DNA"/>
</dbReference>
<accession>A0ABP7J317</accession>
<comment type="caution">
    <text evidence="1">The sequence shown here is derived from an EMBL/GenBank/DDBJ whole genome shotgun (WGS) entry which is preliminary data.</text>
</comment>
<evidence type="ECO:0000313" key="2">
    <source>
        <dbReference type="Proteomes" id="UP001500888"/>
    </source>
</evidence>
<reference evidence="2" key="1">
    <citation type="journal article" date="2019" name="Int. J. Syst. Evol. Microbiol.">
        <title>The Global Catalogue of Microorganisms (GCM) 10K type strain sequencing project: providing services to taxonomists for standard genome sequencing and annotation.</title>
        <authorList>
            <consortium name="The Broad Institute Genomics Platform"/>
            <consortium name="The Broad Institute Genome Sequencing Center for Infectious Disease"/>
            <person name="Wu L."/>
            <person name="Ma J."/>
        </authorList>
    </citation>
    <scope>NUCLEOTIDE SEQUENCE [LARGE SCALE GENOMIC DNA]</scope>
    <source>
        <strain evidence="2">JCM 16908</strain>
    </source>
</reference>
<name>A0ABP7J317_9ACTN</name>
<gene>
    <name evidence="1" type="ORF">GCM10022226_62020</name>
</gene>
<evidence type="ECO:0008006" key="3">
    <source>
        <dbReference type="Google" id="ProtNLM"/>
    </source>
</evidence>
<evidence type="ECO:0000313" key="1">
    <source>
        <dbReference type="EMBL" id="GAA3832393.1"/>
    </source>
</evidence>
<organism evidence="1 2">
    <name type="scientific">Sphaerisporangium flaviroseum</name>
    <dbReference type="NCBI Taxonomy" id="509199"/>
    <lineage>
        <taxon>Bacteria</taxon>
        <taxon>Bacillati</taxon>
        <taxon>Actinomycetota</taxon>
        <taxon>Actinomycetes</taxon>
        <taxon>Streptosporangiales</taxon>
        <taxon>Streptosporangiaceae</taxon>
        <taxon>Sphaerisporangium</taxon>
    </lineage>
</organism>
<proteinExistence type="predicted"/>